<dbReference type="Proteomes" id="UP001208570">
    <property type="component" value="Unassembled WGS sequence"/>
</dbReference>
<evidence type="ECO:0000259" key="11">
    <source>
        <dbReference type="Pfam" id="PF08357"/>
    </source>
</evidence>
<dbReference type="Gene3D" id="3.40.50.11530">
    <property type="match status" value="1"/>
</dbReference>
<evidence type="ECO:0000256" key="2">
    <source>
        <dbReference type="ARBA" id="ARBA00022475"/>
    </source>
</evidence>
<gene>
    <name evidence="12" type="ORF">LSH36_907g01003</name>
</gene>
<evidence type="ECO:0000313" key="13">
    <source>
        <dbReference type="Proteomes" id="UP001208570"/>
    </source>
</evidence>
<keyword evidence="7" id="KW-0675">Receptor</keyword>
<evidence type="ECO:0000256" key="3">
    <source>
        <dbReference type="ARBA" id="ARBA00022692"/>
    </source>
</evidence>
<evidence type="ECO:0000256" key="5">
    <source>
        <dbReference type="ARBA" id="ARBA00022989"/>
    </source>
</evidence>
<dbReference type="CDD" id="cd21699">
    <property type="entry name" value="JMTM_APP_like"/>
    <property type="match status" value="1"/>
</dbReference>
<proteinExistence type="predicted"/>
<keyword evidence="4" id="KW-0732">Signal</keyword>
<feature type="region of interest" description="Disordered" evidence="9">
    <location>
        <begin position="587"/>
        <end position="637"/>
    </location>
</feature>
<keyword evidence="2" id="KW-1003">Cell membrane</keyword>
<name>A0AAD9IYW3_9ANNE</name>
<feature type="compositionally biased region" description="Polar residues" evidence="9">
    <location>
        <begin position="587"/>
        <end position="598"/>
    </location>
</feature>
<dbReference type="Pfam" id="PF08357">
    <property type="entry name" value="SEFIR"/>
    <property type="match status" value="1"/>
</dbReference>
<evidence type="ECO:0000256" key="6">
    <source>
        <dbReference type="ARBA" id="ARBA00023136"/>
    </source>
</evidence>
<reference evidence="12" key="1">
    <citation type="journal article" date="2023" name="Mol. Biol. Evol.">
        <title>Third-Generation Sequencing Reveals the Adaptive Role of the Epigenome in Three Deep-Sea Polychaetes.</title>
        <authorList>
            <person name="Perez M."/>
            <person name="Aroh O."/>
            <person name="Sun Y."/>
            <person name="Lan Y."/>
            <person name="Juniper S.K."/>
            <person name="Young C.R."/>
            <person name="Angers B."/>
            <person name="Qian P.Y."/>
        </authorList>
    </citation>
    <scope>NUCLEOTIDE SEQUENCE</scope>
    <source>
        <strain evidence="12">P08H-3</strain>
    </source>
</reference>
<keyword evidence="6 10" id="KW-0472">Membrane</keyword>
<evidence type="ECO:0000256" key="8">
    <source>
        <dbReference type="ARBA" id="ARBA00023180"/>
    </source>
</evidence>
<evidence type="ECO:0000256" key="4">
    <source>
        <dbReference type="ARBA" id="ARBA00022729"/>
    </source>
</evidence>
<dbReference type="PANTHER" id="PTHR15583">
    <property type="entry name" value="INTERLEUKIN-17 RECEPTOR"/>
    <property type="match status" value="1"/>
</dbReference>
<evidence type="ECO:0000256" key="9">
    <source>
        <dbReference type="SAM" id="MobiDB-lite"/>
    </source>
</evidence>
<protein>
    <recommendedName>
        <fullName evidence="11">SEFIR domain-containing protein</fullName>
    </recommendedName>
</protein>
<dbReference type="InterPro" id="IPR038683">
    <property type="entry name" value="IL17RA/B_FnIII-like_1_sf"/>
</dbReference>
<dbReference type="PROSITE" id="PS51257">
    <property type="entry name" value="PROKAR_LIPOPROTEIN"/>
    <property type="match status" value="1"/>
</dbReference>
<evidence type="ECO:0000256" key="1">
    <source>
        <dbReference type="ARBA" id="ARBA00004251"/>
    </source>
</evidence>
<sequence length="637" mass="71328">MVFRFVGNQWLSRNILSSVQYGLFTACSINLLPDKSPTRYPGPVTSFSVATSYVRPEVQSQPPSRSNVLISWKLPANGFQVHILDKTTSAEYCFLYDITGAKWNYDTLIRQYFFNCTTLNEGEYEIEVTSLPKATFSNMKAQASLYIKRKGADSPEGKYRQVEILPLFLVQDERLLRGLVTLNVPKSLRTAVVKLVPGGKVCTYQQCTVSATPAFTISDVDHRVDCTFTQSPGKLEIVYPAQKSFSPGEISGIMIGSVAVVALIITVIVVLARRRSTSSEGIVYDEYLTWHCHCDVIYDIEQQRNIPDDKPKWIRDSMKSCDFILMLNSEGAFWRAIAAKNGAHYPPSDCDTCLGDMFSPAFEILDEDSSDQRRRTPPLVDKLILAHFSYTPAKFRSPPLTNVRHKKNYRLMADIELLCAHVNDVNGRPNRACCPGHVNDLLYDSTAEGQHLAQAIRSAEDFVKKRPSWFQDVHGLPSSPPSPPQIGGRQPWADGLPPNNNNNVIFPSVDIGVHSNFADVHCHATHFDRSFLPFQKEIQNNNVFINRSLDSQSLNSSVLEPPNDRQTDRALYAPDLRTTSTYTLLHHSALTNRAQSRRSGPVGRKRSSYTYASVAERRRETPTAGGRLASPGRIVSD</sequence>
<dbReference type="EMBL" id="JAODUP010000907">
    <property type="protein sequence ID" value="KAK2142845.1"/>
    <property type="molecule type" value="Genomic_DNA"/>
</dbReference>
<keyword evidence="8" id="KW-0325">Glycoprotein</keyword>
<dbReference type="PANTHER" id="PTHR15583:SF7">
    <property type="entry name" value="INTERLEUKIN CYTOKINE RECEPTOR-RELATED PROTEIN 2"/>
    <property type="match status" value="1"/>
</dbReference>
<accession>A0AAD9IYW3</accession>
<dbReference type="GO" id="GO:0030368">
    <property type="term" value="F:interleukin-17 receptor activity"/>
    <property type="evidence" value="ECO:0007669"/>
    <property type="project" value="InterPro"/>
</dbReference>
<evidence type="ECO:0000256" key="7">
    <source>
        <dbReference type="ARBA" id="ARBA00023170"/>
    </source>
</evidence>
<evidence type="ECO:0000256" key="10">
    <source>
        <dbReference type="SAM" id="Phobius"/>
    </source>
</evidence>
<dbReference type="GO" id="GO:0005886">
    <property type="term" value="C:plasma membrane"/>
    <property type="evidence" value="ECO:0007669"/>
    <property type="project" value="UniProtKB-SubCell"/>
</dbReference>
<comment type="subcellular location">
    <subcellularLocation>
        <location evidence="1">Cell membrane</location>
        <topology evidence="1">Single-pass type I membrane protein</topology>
    </subcellularLocation>
</comment>
<feature type="domain" description="SEFIR" evidence="11">
    <location>
        <begin position="286"/>
        <end position="420"/>
    </location>
</feature>
<dbReference type="Gene3D" id="2.60.40.2160">
    <property type="entry name" value="Interleukin-17 receptor A/B, fibronectin-III-like domain 1"/>
    <property type="match status" value="1"/>
</dbReference>
<feature type="transmembrane region" description="Helical" evidence="10">
    <location>
        <begin position="250"/>
        <end position="272"/>
    </location>
</feature>
<keyword evidence="5 10" id="KW-1133">Transmembrane helix</keyword>
<feature type="region of interest" description="Disordered" evidence="9">
    <location>
        <begin position="472"/>
        <end position="499"/>
    </location>
</feature>
<dbReference type="InterPro" id="IPR039465">
    <property type="entry name" value="IL-17_rcpt-like"/>
</dbReference>
<comment type="caution">
    <text evidence="12">The sequence shown here is derived from an EMBL/GenBank/DDBJ whole genome shotgun (WGS) entry which is preliminary data.</text>
</comment>
<evidence type="ECO:0000313" key="12">
    <source>
        <dbReference type="EMBL" id="KAK2142845.1"/>
    </source>
</evidence>
<dbReference type="InterPro" id="IPR013568">
    <property type="entry name" value="SEFIR_dom"/>
</dbReference>
<organism evidence="12 13">
    <name type="scientific">Paralvinella palmiformis</name>
    <dbReference type="NCBI Taxonomy" id="53620"/>
    <lineage>
        <taxon>Eukaryota</taxon>
        <taxon>Metazoa</taxon>
        <taxon>Spiralia</taxon>
        <taxon>Lophotrochozoa</taxon>
        <taxon>Annelida</taxon>
        <taxon>Polychaeta</taxon>
        <taxon>Sedentaria</taxon>
        <taxon>Canalipalpata</taxon>
        <taxon>Terebellida</taxon>
        <taxon>Terebelliformia</taxon>
        <taxon>Alvinellidae</taxon>
        <taxon>Paralvinella</taxon>
    </lineage>
</organism>
<dbReference type="AlphaFoldDB" id="A0AAD9IYW3"/>
<keyword evidence="3 10" id="KW-0812">Transmembrane</keyword>
<keyword evidence="13" id="KW-1185">Reference proteome</keyword>